<dbReference type="Gene3D" id="1.10.10.10">
    <property type="entry name" value="Winged helix-like DNA-binding domain superfamily/Winged helix DNA-binding domain"/>
    <property type="match status" value="1"/>
</dbReference>
<proteinExistence type="inferred from homology"/>
<dbReference type="SUPFAM" id="SSF46785">
    <property type="entry name" value="Winged helix' DNA-binding domain"/>
    <property type="match status" value="1"/>
</dbReference>
<dbReference type="InterPro" id="IPR005819">
    <property type="entry name" value="H1/H5"/>
</dbReference>
<feature type="domain" description="H15" evidence="5">
    <location>
        <begin position="16"/>
        <end position="92"/>
    </location>
</feature>
<sequence>MAPVKKTAATPRKATTHPTFLSMIQECISQNKGDARKGVSRPTIKKFLADKYKLDMSSPANISNLSNAIKRGALKGQLTLPSGIAGRVKAGTKKSAIGKENVAPKKAIFAKKAASNETRKHAPKKASTANAAVKAVPAKKPAAKKTAHPVKKTSAPKKAHAAKDAVAAPEKAAPKKKAVPKKATA</sequence>
<dbReference type="InterPro" id="IPR036390">
    <property type="entry name" value="WH_DNA-bd_sf"/>
</dbReference>
<dbReference type="Pfam" id="PF00538">
    <property type="entry name" value="Linker_histone"/>
    <property type="match status" value="1"/>
</dbReference>
<name>A0ABZ2AMD3_9TREE</name>
<evidence type="ECO:0000256" key="3">
    <source>
        <dbReference type="RuleBase" id="RU003894"/>
    </source>
</evidence>
<protein>
    <recommendedName>
        <fullName evidence="1">Histone H1</fullName>
    </recommendedName>
</protein>
<evidence type="ECO:0000256" key="1">
    <source>
        <dbReference type="ARBA" id="ARBA00020833"/>
    </source>
</evidence>
<dbReference type="RefSeq" id="XP_064718946.1">
    <property type="nucleotide sequence ID" value="XM_064862874.1"/>
</dbReference>
<keyword evidence="2 3" id="KW-0238">DNA-binding</keyword>
<accession>A0ABZ2AMD3</accession>
<comment type="similarity">
    <text evidence="3">Belongs to the histone H1/H5 family.</text>
</comment>
<keyword evidence="7" id="KW-1185">Reference proteome</keyword>
<evidence type="ECO:0000313" key="7">
    <source>
        <dbReference type="Proteomes" id="UP001432216"/>
    </source>
</evidence>
<evidence type="ECO:0000256" key="4">
    <source>
        <dbReference type="SAM" id="MobiDB-lite"/>
    </source>
</evidence>
<feature type="compositionally biased region" description="Low complexity" evidence="4">
    <location>
        <begin position="125"/>
        <end position="140"/>
    </location>
</feature>
<dbReference type="InterPro" id="IPR005818">
    <property type="entry name" value="Histone_H1/H5_H15"/>
</dbReference>
<gene>
    <name evidence="6" type="ORF">IAS62_000996</name>
</gene>
<dbReference type="InterPro" id="IPR036388">
    <property type="entry name" value="WH-like_DNA-bd_sf"/>
</dbReference>
<dbReference type="PRINTS" id="PR00624">
    <property type="entry name" value="HISTONEH5"/>
</dbReference>
<feature type="compositionally biased region" description="Basic residues" evidence="4">
    <location>
        <begin position="174"/>
        <end position="185"/>
    </location>
</feature>
<evidence type="ECO:0000259" key="5">
    <source>
        <dbReference type="PROSITE" id="PS51504"/>
    </source>
</evidence>
<dbReference type="PROSITE" id="PS51504">
    <property type="entry name" value="H15"/>
    <property type="match status" value="1"/>
</dbReference>
<reference evidence="6 7" key="1">
    <citation type="submission" date="2024-01" db="EMBL/GenBank/DDBJ databases">
        <title>Comparative genomics of Cryptococcus and Kwoniella reveals pathogenesis evolution and contrasting modes of karyotype evolution via chromosome fusion or intercentromeric recombination.</title>
        <authorList>
            <person name="Coelho M.A."/>
            <person name="David-Palma M."/>
            <person name="Shea T."/>
            <person name="Bowers K."/>
            <person name="McGinley-Smith S."/>
            <person name="Mohammad A.W."/>
            <person name="Gnirke A."/>
            <person name="Yurkov A.M."/>
            <person name="Nowrousian M."/>
            <person name="Sun S."/>
            <person name="Cuomo C.A."/>
            <person name="Heitman J."/>
        </authorList>
    </citation>
    <scope>NUCLEOTIDE SEQUENCE [LARGE SCALE GENOMIC DNA]</scope>
    <source>
        <strain evidence="6 7">7685027</strain>
    </source>
</reference>
<evidence type="ECO:0000313" key="6">
    <source>
        <dbReference type="EMBL" id="WVO19706.1"/>
    </source>
</evidence>
<keyword evidence="3" id="KW-0158">Chromosome</keyword>
<dbReference type="Proteomes" id="UP001432216">
    <property type="component" value="Chromosome 2"/>
</dbReference>
<comment type="subcellular location">
    <subcellularLocation>
        <location evidence="3">Nucleus</location>
    </subcellularLocation>
</comment>
<organism evidence="6 7">
    <name type="scientific">Cryptococcus decagattii</name>
    <dbReference type="NCBI Taxonomy" id="1859122"/>
    <lineage>
        <taxon>Eukaryota</taxon>
        <taxon>Fungi</taxon>
        <taxon>Dikarya</taxon>
        <taxon>Basidiomycota</taxon>
        <taxon>Agaricomycotina</taxon>
        <taxon>Tremellomycetes</taxon>
        <taxon>Tremellales</taxon>
        <taxon>Cryptococcaceae</taxon>
        <taxon>Cryptococcus</taxon>
        <taxon>Cryptococcus gattii species complex</taxon>
    </lineage>
</organism>
<dbReference type="EMBL" id="CP143807">
    <property type="protein sequence ID" value="WVO19706.1"/>
    <property type="molecule type" value="Genomic_DNA"/>
</dbReference>
<keyword evidence="3" id="KW-0539">Nucleus</keyword>
<feature type="region of interest" description="Disordered" evidence="4">
    <location>
        <begin position="112"/>
        <end position="185"/>
    </location>
</feature>
<feature type="compositionally biased region" description="Basic residues" evidence="4">
    <location>
        <begin position="141"/>
        <end position="160"/>
    </location>
</feature>
<evidence type="ECO:0000256" key="2">
    <source>
        <dbReference type="ARBA" id="ARBA00023125"/>
    </source>
</evidence>
<dbReference type="GeneID" id="89987771"/>
<dbReference type="SMART" id="SM00526">
    <property type="entry name" value="H15"/>
    <property type="match status" value="1"/>
</dbReference>